<organism evidence="8 9">
    <name type="scientific">Nadsonia fulvescens var. elongata DSM 6958</name>
    <dbReference type="NCBI Taxonomy" id="857566"/>
    <lineage>
        <taxon>Eukaryota</taxon>
        <taxon>Fungi</taxon>
        <taxon>Dikarya</taxon>
        <taxon>Ascomycota</taxon>
        <taxon>Saccharomycotina</taxon>
        <taxon>Dipodascomycetes</taxon>
        <taxon>Dipodascales</taxon>
        <taxon>Dipodascales incertae sedis</taxon>
        <taxon>Nadsonia</taxon>
    </lineage>
</organism>
<keyword evidence="9" id="KW-1185">Reference proteome</keyword>
<evidence type="ECO:0000256" key="2">
    <source>
        <dbReference type="ARBA" id="ARBA00022490"/>
    </source>
</evidence>
<protein>
    <submittedName>
        <fullName evidence="8">p-loop containing nucleoside triphosphate hydrolase protein</fullName>
    </submittedName>
</protein>
<evidence type="ECO:0000313" key="9">
    <source>
        <dbReference type="Proteomes" id="UP000095009"/>
    </source>
</evidence>
<dbReference type="PROSITE" id="PS51721">
    <property type="entry name" value="G_CP"/>
    <property type="match status" value="1"/>
</dbReference>
<dbReference type="OrthoDB" id="61815at2759"/>
<feature type="compositionally biased region" description="Acidic residues" evidence="6">
    <location>
        <begin position="354"/>
        <end position="374"/>
    </location>
</feature>
<keyword evidence="3" id="KW-0547">Nucleotide-binding</keyword>
<comment type="subcellular location">
    <subcellularLocation>
        <location evidence="1">Cytoplasm</location>
    </subcellularLocation>
</comment>
<feature type="region of interest" description="Disordered" evidence="6">
    <location>
        <begin position="287"/>
        <end position="318"/>
    </location>
</feature>
<keyword evidence="2" id="KW-0963">Cytoplasm</keyword>
<evidence type="ECO:0000256" key="6">
    <source>
        <dbReference type="SAM" id="MobiDB-lite"/>
    </source>
</evidence>
<feature type="compositionally biased region" description="Basic and acidic residues" evidence="6">
    <location>
        <begin position="344"/>
        <end position="353"/>
    </location>
</feature>
<dbReference type="AlphaFoldDB" id="A0A1E3PPD6"/>
<dbReference type="PANTHER" id="PTHR45709">
    <property type="entry name" value="LARGE SUBUNIT GTPASE 1 HOMOLOG-RELATED"/>
    <property type="match status" value="1"/>
</dbReference>
<dbReference type="InterPro" id="IPR006073">
    <property type="entry name" value="GTP-bd"/>
</dbReference>
<feature type="compositionally biased region" description="Acidic residues" evidence="6">
    <location>
        <begin position="294"/>
        <end position="318"/>
    </location>
</feature>
<gene>
    <name evidence="8" type="ORF">NADFUDRAFT_40344</name>
</gene>
<evidence type="ECO:0000259" key="7">
    <source>
        <dbReference type="PROSITE" id="PS51721"/>
    </source>
</evidence>
<evidence type="ECO:0000313" key="8">
    <source>
        <dbReference type="EMBL" id="ODQ67170.1"/>
    </source>
</evidence>
<evidence type="ECO:0000256" key="4">
    <source>
        <dbReference type="ARBA" id="ARBA00022801"/>
    </source>
</evidence>
<dbReference type="EMBL" id="KV454407">
    <property type="protein sequence ID" value="ODQ67170.1"/>
    <property type="molecule type" value="Genomic_DNA"/>
</dbReference>
<feature type="region of interest" description="Disordered" evidence="6">
    <location>
        <begin position="1"/>
        <end position="46"/>
    </location>
</feature>
<dbReference type="SUPFAM" id="SSF52540">
    <property type="entry name" value="P-loop containing nucleoside triphosphate hydrolases"/>
    <property type="match status" value="1"/>
</dbReference>
<dbReference type="GO" id="GO:0005829">
    <property type="term" value="C:cytosol"/>
    <property type="evidence" value="ECO:0007669"/>
    <property type="project" value="TreeGrafter"/>
</dbReference>
<dbReference type="CDD" id="cd01857">
    <property type="entry name" value="HSR1_MMR1"/>
    <property type="match status" value="1"/>
</dbReference>
<reference evidence="8 9" key="1">
    <citation type="journal article" date="2016" name="Proc. Natl. Acad. Sci. U.S.A.">
        <title>Comparative genomics of biotechnologically important yeasts.</title>
        <authorList>
            <person name="Riley R."/>
            <person name="Haridas S."/>
            <person name="Wolfe K.H."/>
            <person name="Lopes M.R."/>
            <person name="Hittinger C.T."/>
            <person name="Goeker M."/>
            <person name="Salamov A.A."/>
            <person name="Wisecaver J.H."/>
            <person name="Long T.M."/>
            <person name="Calvey C.H."/>
            <person name="Aerts A.L."/>
            <person name="Barry K.W."/>
            <person name="Choi C."/>
            <person name="Clum A."/>
            <person name="Coughlan A.Y."/>
            <person name="Deshpande S."/>
            <person name="Douglass A.P."/>
            <person name="Hanson S.J."/>
            <person name="Klenk H.-P."/>
            <person name="LaButti K.M."/>
            <person name="Lapidus A."/>
            <person name="Lindquist E.A."/>
            <person name="Lipzen A.M."/>
            <person name="Meier-Kolthoff J.P."/>
            <person name="Ohm R.A."/>
            <person name="Otillar R.P."/>
            <person name="Pangilinan J.L."/>
            <person name="Peng Y."/>
            <person name="Rokas A."/>
            <person name="Rosa C.A."/>
            <person name="Scheuner C."/>
            <person name="Sibirny A.A."/>
            <person name="Slot J.C."/>
            <person name="Stielow J.B."/>
            <person name="Sun H."/>
            <person name="Kurtzman C.P."/>
            <person name="Blackwell M."/>
            <person name="Grigoriev I.V."/>
            <person name="Jeffries T.W."/>
        </authorList>
    </citation>
    <scope>NUCLEOTIDE SEQUENCE [LARGE SCALE GENOMIC DNA]</scope>
    <source>
        <strain evidence="8 9">DSM 6958</strain>
    </source>
</reference>
<keyword evidence="4 8" id="KW-0378">Hydrolase</keyword>
<dbReference type="InterPro" id="IPR030378">
    <property type="entry name" value="G_CP_dom"/>
</dbReference>
<dbReference type="Pfam" id="PF01926">
    <property type="entry name" value="MMR_HSR1"/>
    <property type="match status" value="1"/>
</dbReference>
<dbReference type="InterPro" id="IPR043358">
    <property type="entry name" value="GNL1-like"/>
</dbReference>
<dbReference type="STRING" id="857566.A0A1E3PPD6"/>
<proteinExistence type="predicted"/>
<accession>A0A1E3PPD6</accession>
<dbReference type="GO" id="GO:0005525">
    <property type="term" value="F:GTP binding"/>
    <property type="evidence" value="ECO:0007669"/>
    <property type="project" value="UniProtKB-KW"/>
</dbReference>
<evidence type="ECO:0000256" key="1">
    <source>
        <dbReference type="ARBA" id="ARBA00004496"/>
    </source>
</evidence>
<feature type="region of interest" description="Disordered" evidence="6">
    <location>
        <begin position="344"/>
        <end position="374"/>
    </location>
</feature>
<evidence type="ECO:0000256" key="5">
    <source>
        <dbReference type="ARBA" id="ARBA00023134"/>
    </source>
</evidence>
<name>A0A1E3PPD6_9ASCO</name>
<evidence type="ECO:0000256" key="3">
    <source>
        <dbReference type="ARBA" id="ARBA00022741"/>
    </source>
</evidence>
<sequence length="716" mass="81289">MPPKPKAEPLKGPPKGPKPNRKTKPVSKSGLGHAIMNKKSKQSKGYYNEQGEFRYTTEDAAEPSWVKLRSITQEKALDEFLSTAQLADTDFTAERNTSTTIISKEEDGENQFLLKDEQERALKVRHVQNAGKLTVPRRPIWDSNTSKTQLDREERDAFLDWRRGLAEMEENQDLLLTPFERNIEVWRQLWRVVERSDLVVQIVDARNPLMFRSEDLDNYVLELDSRKRNLLLINKSDLLTKKQRIAWARYFKGKGVEYAFFSAAKANEQLEAEALLEEQLEAEALGRANVQDISSEEEEEEENEDEEEEEEEEEEDFDDYLEDLNEEDFDSEHDDEYIQELERKKLEAQKPKQDEEEFTEANDDQDDEEDDSNDEGLDIHVLAINELEDLFLSVAPEPLTPSPDPSIAPRLNIGLVGYPNVGKSSTINALIGSKKVSVSATPGKTKHFQTILLSPTVVLCDCPGLVFPNFASTNGDLVCNGVLPIDQLREVTGPIGLVTQRIPQYYLEAVYGIAIFTKPLADGGSGIPTASEFLVAYARARGYMRAGHGKGNPDESRAARYILKDYVNGKLLFCHPPPKLENPEEYIMDRREFNFEHYKLSTLPESRRQQIESAALSSGLIKSTENNAIDNIDLEKDLAKLSFSQHTQMFKSAGSQIDKDFFAQEGIQGRQTLPFHKTLTTGTKGNKKHFKANKKMLRKTNDRNDSSYVGSYNDLF</sequence>
<dbReference type="InterPro" id="IPR027417">
    <property type="entry name" value="P-loop_NTPase"/>
</dbReference>
<dbReference type="GO" id="GO:0000054">
    <property type="term" value="P:ribosomal subunit export from nucleus"/>
    <property type="evidence" value="ECO:0007669"/>
    <property type="project" value="TreeGrafter"/>
</dbReference>
<dbReference type="Gene3D" id="3.40.50.300">
    <property type="entry name" value="P-loop containing nucleotide triphosphate hydrolases"/>
    <property type="match status" value="2"/>
</dbReference>
<dbReference type="GO" id="GO:0003924">
    <property type="term" value="F:GTPase activity"/>
    <property type="evidence" value="ECO:0007669"/>
    <property type="project" value="InterPro"/>
</dbReference>
<feature type="domain" description="CP-type G" evidence="7">
    <location>
        <begin position="186"/>
        <end position="468"/>
    </location>
</feature>
<dbReference type="PANTHER" id="PTHR45709:SF2">
    <property type="entry name" value="LARGE SUBUNIT GTPASE 1 HOMOLOG"/>
    <property type="match status" value="1"/>
</dbReference>
<keyword evidence="5" id="KW-0342">GTP-binding</keyword>
<dbReference type="Proteomes" id="UP000095009">
    <property type="component" value="Unassembled WGS sequence"/>
</dbReference>